<accession>A0A1H8WJG3</accession>
<dbReference type="EMBL" id="FODV01000031">
    <property type="protein sequence ID" value="SEP27834.1"/>
    <property type="molecule type" value="Genomic_DNA"/>
</dbReference>
<dbReference type="OrthoDB" id="166758at2157"/>
<evidence type="ECO:0000256" key="1">
    <source>
        <dbReference type="ARBA" id="ARBA00007529"/>
    </source>
</evidence>
<keyword evidence="3" id="KW-1185">Reference proteome</keyword>
<sequence length="341" mass="37229">MNTDIPIDEIDTEASFTTVDTHTAGEPTRIVLDGIDRSALVGDSVRAKRDSFAENYDWVRELLMKEPRGHDDMFGAVVVDPQHDTTDLGVFFMDSRGYLDMCGHGTIGVVSALLELGRLSPQESIDVETPAGIVEAEPQYTDTGVESVRIQNVRSFVYDETTVPVSFRESPLHVDVVYAGNFFALVDGDQLDVPVETTHTDELVERGLEIRDAVNDELDIVHPLTGESDAVSITEIYGSDADVDHSIVVFGDGQVDRSPCGTGTCAKMTLLHETGKLALDEPYLHQSVIGTRFEGRLVDVEERDGVTLTTPTITGSARITGRHTFVKDPKDSLTGFSLSPK</sequence>
<dbReference type="Gene3D" id="3.10.310.10">
    <property type="entry name" value="Diaminopimelate Epimerase, Chain A, domain 1"/>
    <property type="match status" value="2"/>
</dbReference>
<evidence type="ECO:0000313" key="3">
    <source>
        <dbReference type="Proteomes" id="UP000199126"/>
    </source>
</evidence>
<dbReference type="SUPFAM" id="SSF54506">
    <property type="entry name" value="Diaminopimelate epimerase-like"/>
    <property type="match status" value="1"/>
</dbReference>
<dbReference type="SFLD" id="SFLDS00028">
    <property type="entry name" value="Proline_Racemase"/>
    <property type="match status" value="1"/>
</dbReference>
<comment type="similarity">
    <text evidence="1">Belongs to the proline racemase family.</text>
</comment>
<name>A0A1H8WJG3_9EURY</name>
<evidence type="ECO:0000313" key="2">
    <source>
        <dbReference type="EMBL" id="SEP27834.1"/>
    </source>
</evidence>
<dbReference type="Pfam" id="PF05544">
    <property type="entry name" value="Pro_racemase"/>
    <property type="match status" value="1"/>
</dbReference>
<reference evidence="3" key="1">
    <citation type="submission" date="2016-10" db="EMBL/GenBank/DDBJ databases">
        <authorList>
            <person name="Varghese N."/>
            <person name="Submissions S."/>
        </authorList>
    </citation>
    <scope>NUCLEOTIDE SEQUENCE [LARGE SCALE GENOMIC DNA]</scope>
    <source>
        <strain evidence="3">CGMCC 1.10121</strain>
    </source>
</reference>
<proteinExistence type="inferred from homology"/>
<dbReference type="PANTHER" id="PTHR33442:SF5">
    <property type="entry name" value="BIFUNCTIONAL TRANS-3-HYDROXY-L-PROLINE DEHYDRATASE_2-EPIMERASE"/>
    <property type="match status" value="1"/>
</dbReference>
<dbReference type="PANTHER" id="PTHR33442">
    <property type="entry name" value="TRANS-3-HYDROXY-L-PROLINE DEHYDRATASE"/>
    <property type="match status" value="1"/>
</dbReference>
<organism evidence="2 3">
    <name type="scientific">Halogranum amylolyticum</name>
    <dbReference type="NCBI Taxonomy" id="660520"/>
    <lineage>
        <taxon>Archaea</taxon>
        <taxon>Methanobacteriati</taxon>
        <taxon>Methanobacteriota</taxon>
        <taxon>Stenosarchaea group</taxon>
        <taxon>Halobacteria</taxon>
        <taxon>Halobacteriales</taxon>
        <taxon>Haloferacaceae</taxon>
    </lineage>
</organism>
<dbReference type="InterPro" id="IPR008794">
    <property type="entry name" value="Pro_racemase_fam"/>
</dbReference>
<dbReference type="AlphaFoldDB" id="A0A1H8WJG3"/>
<dbReference type="RefSeq" id="WP_089827900.1">
    <property type="nucleotide sequence ID" value="NZ_FODV01000031.1"/>
</dbReference>
<protein>
    <submittedName>
        <fullName evidence="2">Proline racemase</fullName>
    </submittedName>
</protein>
<dbReference type="FunFam" id="3.10.310.10:FF:000003">
    <property type="entry name" value="Proline racemase"/>
    <property type="match status" value="1"/>
</dbReference>
<gene>
    <name evidence="2" type="ORF">SAMN04487948_13130</name>
</gene>
<dbReference type="GO" id="GO:0047580">
    <property type="term" value="F:4-hydroxyproline epimerase activity"/>
    <property type="evidence" value="ECO:0007669"/>
    <property type="project" value="TreeGrafter"/>
</dbReference>
<dbReference type="Proteomes" id="UP000199126">
    <property type="component" value="Unassembled WGS sequence"/>
</dbReference>
<dbReference type="PIRSF" id="PIRSF029792">
    <property type="entry name" value="Pro_racemase"/>
    <property type="match status" value="1"/>
</dbReference>